<dbReference type="OrthoDB" id="4558727at2"/>
<dbReference type="AlphaFoldDB" id="A0A2N3VKD2"/>
<protein>
    <recommendedName>
        <fullName evidence="4">Secreted protein</fullName>
    </recommendedName>
</protein>
<reference evidence="2 3" key="1">
    <citation type="submission" date="2017-12" db="EMBL/GenBank/DDBJ databases">
        <title>Sequencing the genomes of 1000 Actinobacteria strains.</title>
        <authorList>
            <person name="Klenk H.-P."/>
        </authorList>
    </citation>
    <scope>NUCLEOTIDE SEQUENCE [LARGE SCALE GENOMIC DNA]</scope>
    <source>
        <strain evidence="2 3">DSM 44489</strain>
    </source>
</reference>
<dbReference type="RefSeq" id="WP_101467702.1">
    <property type="nucleotide sequence ID" value="NZ_PJMW01000002.1"/>
</dbReference>
<feature type="signal peptide" evidence="1">
    <location>
        <begin position="1"/>
        <end position="27"/>
    </location>
</feature>
<organism evidence="2 3">
    <name type="scientific">Nocardia fluminea</name>
    <dbReference type="NCBI Taxonomy" id="134984"/>
    <lineage>
        <taxon>Bacteria</taxon>
        <taxon>Bacillati</taxon>
        <taxon>Actinomycetota</taxon>
        <taxon>Actinomycetes</taxon>
        <taxon>Mycobacteriales</taxon>
        <taxon>Nocardiaceae</taxon>
        <taxon>Nocardia</taxon>
    </lineage>
</organism>
<evidence type="ECO:0000256" key="1">
    <source>
        <dbReference type="SAM" id="SignalP"/>
    </source>
</evidence>
<feature type="chain" id="PRO_5014697616" description="Secreted protein" evidence="1">
    <location>
        <begin position="28"/>
        <end position="137"/>
    </location>
</feature>
<evidence type="ECO:0008006" key="4">
    <source>
        <dbReference type="Google" id="ProtNLM"/>
    </source>
</evidence>
<keyword evidence="3" id="KW-1185">Reference proteome</keyword>
<evidence type="ECO:0000313" key="2">
    <source>
        <dbReference type="EMBL" id="PKV82085.1"/>
    </source>
</evidence>
<dbReference type="Proteomes" id="UP000233766">
    <property type="component" value="Unassembled WGS sequence"/>
</dbReference>
<gene>
    <name evidence="2" type="ORF">ATK86_6570</name>
</gene>
<comment type="caution">
    <text evidence="2">The sequence shown here is derived from an EMBL/GenBank/DDBJ whole genome shotgun (WGS) entry which is preliminary data.</text>
</comment>
<accession>A0A2N3VKD2</accession>
<proteinExistence type="predicted"/>
<name>A0A2N3VKD2_9NOCA</name>
<evidence type="ECO:0000313" key="3">
    <source>
        <dbReference type="Proteomes" id="UP000233766"/>
    </source>
</evidence>
<keyword evidence="1" id="KW-0732">Signal</keyword>
<sequence length="137" mass="14643">MKLTALTSALPIALVLVTGTATMDATAAPTPSCTFTFHTGTVYDQHDAVIAGGYAECITTPAEFSMVVTVRYKPRGGHWVTRGREPTEEIPAPRLNLATWAPCEDGLWIGVATLWETSPSGVSTQTDFESAPRIITC</sequence>
<dbReference type="EMBL" id="PJMW01000002">
    <property type="protein sequence ID" value="PKV82085.1"/>
    <property type="molecule type" value="Genomic_DNA"/>
</dbReference>